<feature type="region of interest" description="Disordered" evidence="1">
    <location>
        <begin position="32"/>
        <end position="60"/>
    </location>
</feature>
<name>A0A1D1XMW1_9ARAE</name>
<sequence length="611" mass="65636">ERERGSLPAQPLAWMVASPAEERSAMVFQGGDANTQQQHRDHRGYGGGQRQRREEQGACQQYPPARHQPCALLPHAIDKIQNAGRGAGGGVAAVSAEEALANIWAFEGVDAALHGGGSLPIPALLSLKTQEEVLLEIQRDPRHLHQCPSSESANRQPAFATQQLKQHLLHQRQPQSQFGNGIPSFPMASEGYGRTIVVGDGDHHDTRTAIGVYHESNFPQQGRGVDVLVAVDGSGNGGQTGAASPKSSISSDASGGGHSPAAVWEVDMRRGSSKGGGGSAGVGRKRTLDAADETVAGLWQPQMIRSSGSPARLRDSEQSIDDLKQLVLCANMELESAPTSTEEDIRKREENVKELLQLVRITSLERDEARDQLQKLLNRMALPSPLEPSSTHLLPDLLLTGLARGNSGFTQFDSLSQTPNYEPYVSSPVASLFEPLPSQEFTNKKSMANSSSTPMVQQQLPLPDYISSTPPAAEFDPASAIIDRLVLKKALPEKGKFLQAVMEAGPLLQTLLVAGSLPRWRNPPPLLTFQIPPVSVRARGSGFLNQNAVMNQNYLVQTTPKAFHHQSSLVAPRVYASSLASSGSSSLCLRGPVQSTCASSYQGPLGKRQKF</sequence>
<feature type="non-terminal residue" evidence="2">
    <location>
        <position position="1"/>
    </location>
</feature>
<gene>
    <name evidence="2" type="primary">ABI5_5</name>
    <name evidence="2" type="ORF">g.34899</name>
</gene>
<feature type="compositionally biased region" description="Low complexity" evidence="1">
    <location>
        <begin position="241"/>
        <end position="253"/>
    </location>
</feature>
<accession>A0A1D1XMW1</accession>
<protein>
    <submittedName>
        <fullName evidence="2">Protein ABSCISIC ACID-INSENSITIVE 5</fullName>
    </submittedName>
</protein>
<proteinExistence type="predicted"/>
<dbReference type="Pfam" id="PF07795">
    <property type="entry name" value="DUF1635"/>
    <property type="match status" value="1"/>
</dbReference>
<feature type="region of interest" description="Disordered" evidence="1">
    <location>
        <begin position="232"/>
        <end position="260"/>
    </location>
</feature>
<organism evidence="2">
    <name type="scientific">Anthurium amnicola</name>
    <dbReference type="NCBI Taxonomy" id="1678845"/>
    <lineage>
        <taxon>Eukaryota</taxon>
        <taxon>Viridiplantae</taxon>
        <taxon>Streptophyta</taxon>
        <taxon>Embryophyta</taxon>
        <taxon>Tracheophyta</taxon>
        <taxon>Spermatophyta</taxon>
        <taxon>Magnoliopsida</taxon>
        <taxon>Liliopsida</taxon>
        <taxon>Araceae</taxon>
        <taxon>Pothoideae</taxon>
        <taxon>Potheae</taxon>
        <taxon>Anthurium</taxon>
    </lineage>
</organism>
<dbReference type="PANTHER" id="PTHR33431">
    <property type="entry name" value="ENABLED-LIKE PROTEIN (DUF1635)"/>
    <property type="match status" value="1"/>
</dbReference>
<dbReference type="PANTHER" id="PTHR33431:SF12">
    <property type="entry name" value="HIGH MOBILITY GROUP BOX PROTEIN, PUTATIVE (DUF1635)-RELATED"/>
    <property type="match status" value="1"/>
</dbReference>
<evidence type="ECO:0000313" key="2">
    <source>
        <dbReference type="EMBL" id="JAT43691.1"/>
    </source>
</evidence>
<dbReference type="AlphaFoldDB" id="A0A1D1XMW1"/>
<dbReference type="InterPro" id="IPR012862">
    <property type="entry name" value="DUF1635"/>
</dbReference>
<reference evidence="2" key="1">
    <citation type="submission" date="2015-07" db="EMBL/GenBank/DDBJ databases">
        <title>Transcriptome Assembly of Anthurium amnicola.</title>
        <authorList>
            <person name="Suzuki J."/>
        </authorList>
    </citation>
    <scope>NUCLEOTIDE SEQUENCE</scope>
</reference>
<evidence type="ECO:0000256" key="1">
    <source>
        <dbReference type="SAM" id="MobiDB-lite"/>
    </source>
</evidence>
<dbReference type="EMBL" id="GDJX01024245">
    <property type="protein sequence ID" value="JAT43691.1"/>
    <property type="molecule type" value="Transcribed_RNA"/>
</dbReference>